<evidence type="ECO:0000313" key="3">
    <source>
        <dbReference type="Proteomes" id="UP001497480"/>
    </source>
</evidence>
<organism evidence="2 3">
    <name type="scientific">Lupinus luteus</name>
    <name type="common">European yellow lupine</name>
    <dbReference type="NCBI Taxonomy" id="3873"/>
    <lineage>
        <taxon>Eukaryota</taxon>
        <taxon>Viridiplantae</taxon>
        <taxon>Streptophyta</taxon>
        <taxon>Embryophyta</taxon>
        <taxon>Tracheophyta</taxon>
        <taxon>Spermatophyta</taxon>
        <taxon>Magnoliopsida</taxon>
        <taxon>eudicotyledons</taxon>
        <taxon>Gunneridae</taxon>
        <taxon>Pentapetalae</taxon>
        <taxon>rosids</taxon>
        <taxon>fabids</taxon>
        <taxon>Fabales</taxon>
        <taxon>Fabaceae</taxon>
        <taxon>Papilionoideae</taxon>
        <taxon>50 kb inversion clade</taxon>
        <taxon>genistoids sensu lato</taxon>
        <taxon>core genistoids</taxon>
        <taxon>Genisteae</taxon>
        <taxon>Lupinus</taxon>
    </lineage>
</organism>
<name>A0AAV1X0L7_LUPLU</name>
<gene>
    <name evidence="2" type="ORF">LLUT_LOCUS16270</name>
</gene>
<dbReference type="EMBL" id="CAXHTB010000011">
    <property type="protein sequence ID" value="CAL0315210.1"/>
    <property type="molecule type" value="Genomic_DNA"/>
</dbReference>
<sequence>MYLFMLGSGPKHIEGFIVIMLPWDIVPAQVQPEYGIGSPWINPTETERENIKASRPNIITSAGNHGRSIHHPHKVLTPRIRSRTEEEKPSPPPHAVRAR</sequence>
<feature type="compositionally biased region" description="Pro residues" evidence="1">
    <location>
        <begin position="90"/>
        <end position="99"/>
    </location>
</feature>
<feature type="compositionally biased region" description="Basic residues" evidence="1">
    <location>
        <begin position="67"/>
        <end position="76"/>
    </location>
</feature>
<dbReference type="Proteomes" id="UP001497480">
    <property type="component" value="Unassembled WGS sequence"/>
</dbReference>
<comment type="caution">
    <text evidence="2">The sequence shown here is derived from an EMBL/GenBank/DDBJ whole genome shotgun (WGS) entry which is preliminary data.</text>
</comment>
<dbReference type="AlphaFoldDB" id="A0AAV1X0L7"/>
<keyword evidence="3" id="KW-1185">Reference proteome</keyword>
<feature type="region of interest" description="Disordered" evidence="1">
    <location>
        <begin position="58"/>
        <end position="99"/>
    </location>
</feature>
<protein>
    <submittedName>
        <fullName evidence="2">Uncharacterized protein</fullName>
    </submittedName>
</protein>
<evidence type="ECO:0000313" key="2">
    <source>
        <dbReference type="EMBL" id="CAL0315210.1"/>
    </source>
</evidence>
<proteinExistence type="predicted"/>
<evidence type="ECO:0000256" key="1">
    <source>
        <dbReference type="SAM" id="MobiDB-lite"/>
    </source>
</evidence>
<accession>A0AAV1X0L7</accession>
<reference evidence="2 3" key="1">
    <citation type="submission" date="2024-03" db="EMBL/GenBank/DDBJ databases">
        <authorList>
            <person name="Martinez-Hernandez J."/>
        </authorList>
    </citation>
    <scope>NUCLEOTIDE SEQUENCE [LARGE SCALE GENOMIC DNA]</scope>
</reference>